<feature type="binding site" evidence="10">
    <location>
        <position position="218"/>
    </location>
    <ligand>
        <name>L-aspartate</name>
        <dbReference type="ChEBI" id="CHEBI:29991"/>
    </ligand>
</feature>
<dbReference type="GO" id="GO:0004815">
    <property type="term" value="F:aspartate-tRNA ligase activity"/>
    <property type="evidence" value="ECO:0007669"/>
    <property type="project" value="UniProtKB-UniRule"/>
</dbReference>
<dbReference type="InterPro" id="IPR012340">
    <property type="entry name" value="NA-bd_OB-fold"/>
</dbReference>
<dbReference type="PANTHER" id="PTHR43450">
    <property type="entry name" value="ASPARTYL-TRNA SYNTHETASE"/>
    <property type="match status" value="1"/>
</dbReference>
<keyword evidence="8 10" id="KW-0648">Protein biosynthesis</keyword>
<feature type="binding site" evidence="10">
    <location>
        <begin position="270"/>
        <end position="272"/>
    </location>
    <ligand>
        <name>ATP</name>
        <dbReference type="ChEBI" id="CHEBI:30616"/>
    </ligand>
</feature>
<feature type="binding site" evidence="10">
    <location>
        <position position="415"/>
    </location>
    <ligand>
        <name>L-aspartate</name>
        <dbReference type="ChEBI" id="CHEBI:29991"/>
    </ligand>
</feature>
<keyword evidence="10" id="KW-0479">Metal-binding</keyword>
<dbReference type="FunFam" id="3.30.930.10:FF:000038">
    <property type="entry name" value="Aspartate--tRNA ligase"/>
    <property type="match status" value="1"/>
</dbReference>
<dbReference type="InterPro" id="IPR004523">
    <property type="entry name" value="Asp-tRNA_synthase_2"/>
</dbReference>
<dbReference type="GO" id="GO:0005829">
    <property type="term" value="C:cytosol"/>
    <property type="evidence" value="ECO:0007669"/>
    <property type="project" value="TreeGrafter"/>
</dbReference>
<dbReference type="GO" id="GO:0050560">
    <property type="term" value="F:aspartate-tRNA(Asn) ligase activity"/>
    <property type="evidence" value="ECO:0007669"/>
    <property type="project" value="UniProtKB-EC"/>
</dbReference>
<evidence type="ECO:0000256" key="6">
    <source>
        <dbReference type="ARBA" id="ARBA00022840"/>
    </source>
</evidence>
<keyword evidence="3 10" id="KW-0963">Cytoplasm</keyword>
<evidence type="ECO:0000259" key="12">
    <source>
        <dbReference type="PROSITE" id="PS50862"/>
    </source>
</evidence>
<dbReference type="InterPro" id="IPR045864">
    <property type="entry name" value="aa-tRNA-synth_II/BPL/LPL"/>
</dbReference>
<sequence length="485" mass="54572">MLVTRHHDTLESNEQVSAENAFETATPSGSADAETTSLCRPPDQFVLTHVSMIERIHTSDVEPDADEVAIAGHVHEIRDLGGLVFLIVRDREGLIQIVFKEEREPELFEAVQDVGAEDVVRVVGEPLESDQAPGGVEIAPTEYEVIDEADSPLPLEISKDIEVDLSTRLDNRALDLRKPETLAVFTLRSELITAMEEWFDDEGFVDIKTPLISKGGAEGGAELFPILYYNQDAFLSQSPQLYKQMLMASGYEAVYETGTAFRAEDFATSRHVSEIAMFDVELAYIDDHDDVMDVQEESLRYALREVAENAERELDLLDVDLEVPEDDFPRITFDEALDILETEYGHFPDDPTDLDTKGEKLLGEHFEEQGHPAFFVVGYPDEKFYYMQDVPDDDIASRKFDLIYKGQELSSGGQREHDVERMVEEMESEGVETANFEFYIEALSYGTPPHGGYGLGIDRLVQKVAGLDNIKEAIMFPRDPNRLEP</sequence>
<evidence type="ECO:0000256" key="11">
    <source>
        <dbReference type="SAM" id="MobiDB-lite"/>
    </source>
</evidence>
<dbReference type="GO" id="GO:0000287">
    <property type="term" value="F:magnesium ion binding"/>
    <property type="evidence" value="ECO:0007669"/>
    <property type="project" value="UniProtKB-UniRule"/>
</dbReference>
<dbReference type="GO" id="GO:0006422">
    <property type="term" value="P:aspartyl-tRNA aminoacylation"/>
    <property type="evidence" value="ECO:0007669"/>
    <property type="project" value="UniProtKB-UniRule"/>
</dbReference>
<evidence type="ECO:0000256" key="7">
    <source>
        <dbReference type="ARBA" id="ARBA00022842"/>
    </source>
</evidence>
<dbReference type="HAMAP" id="MF_02075">
    <property type="entry name" value="Asp_tRNA_synth_type2"/>
    <property type="match status" value="1"/>
</dbReference>
<dbReference type="Pfam" id="PF00152">
    <property type="entry name" value="tRNA-synt_2"/>
    <property type="match status" value="1"/>
</dbReference>
<feature type="binding site" evidence="10">
    <location>
        <position position="411"/>
    </location>
    <ligand>
        <name>Mg(2+)</name>
        <dbReference type="ChEBI" id="CHEBI:18420"/>
        <label>2</label>
    </ligand>
</feature>
<keyword evidence="7 10" id="KW-0460">Magnesium</keyword>
<proteinExistence type="inferred from homology"/>
<gene>
    <name evidence="10 13" type="primary">aspS</name>
    <name evidence="13" type="ORF">GCM10008994_14180</name>
</gene>
<keyword evidence="6 10" id="KW-0067">ATP-binding</keyword>
<dbReference type="InterPro" id="IPR004364">
    <property type="entry name" value="Aa-tRNA-synt_II"/>
</dbReference>
<keyword evidence="4 10" id="KW-0436">Ligase</keyword>
<keyword evidence="5 10" id="KW-0547">Nucleotide-binding</keyword>
<comment type="catalytic activity">
    <reaction evidence="10">
        <text>tRNA(Asx) + L-aspartate + ATP = L-aspartyl-tRNA(Asx) + AMP + diphosphate</text>
        <dbReference type="Rhea" id="RHEA:18349"/>
        <dbReference type="Rhea" id="RHEA-COMP:9710"/>
        <dbReference type="Rhea" id="RHEA-COMP:9711"/>
        <dbReference type="ChEBI" id="CHEBI:29991"/>
        <dbReference type="ChEBI" id="CHEBI:30616"/>
        <dbReference type="ChEBI" id="CHEBI:33019"/>
        <dbReference type="ChEBI" id="CHEBI:78442"/>
        <dbReference type="ChEBI" id="CHEBI:78516"/>
        <dbReference type="ChEBI" id="CHEBI:456215"/>
        <dbReference type="EC" id="6.1.1.23"/>
    </reaction>
</comment>
<comment type="subcellular location">
    <subcellularLocation>
        <location evidence="1 10">Cytoplasm</location>
    </subcellularLocation>
</comment>
<dbReference type="Gene3D" id="3.30.930.10">
    <property type="entry name" value="Bira Bifunctional Protein, Domain 2"/>
    <property type="match status" value="1"/>
</dbReference>
<organism evidence="13 14">
    <name type="scientific">Halorubrum ejinorense</name>
    <dbReference type="NCBI Taxonomy" id="425309"/>
    <lineage>
        <taxon>Archaea</taxon>
        <taxon>Methanobacteriati</taxon>
        <taxon>Methanobacteriota</taxon>
        <taxon>Stenosarchaea group</taxon>
        <taxon>Halobacteria</taxon>
        <taxon>Halobacteriales</taxon>
        <taxon>Haloferacaceae</taxon>
        <taxon>Halorubrum</taxon>
    </lineage>
</organism>
<feature type="binding site" evidence="10">
    <location>
        <position position="411"/>
    </location>
    <ligand>
        <name>L-aspartate</name>
        <dbReference type="ChEBI" id="CHEBI:29991"/>
    </ligand>
</feature>
<dbReference type="Proteomes" id="UP001501425">
    <property type="component" value="Unassembled WGS sequence"/>
</dbReference>
<feature type="binding site" evidence="10">
    <location>
        <begin position="262"/>
        <end position="264"/>
    </location>
    <ligand>
        <name>ATP</name>
        <dbReference type="ChEBI" id="CHEBI:30616"/>
    </ligand>
</feature>
<comment type="caution">
    <text evidence="10">Lacks conserved residue(s) required for the propagation of feature annotation.</text>
</comment>
<dbReference type="InterPro" id="IPR002312">
    <property type="entry name" value="Asp/Asn-tRNA-synth_IIb"/>
</dbReference>
<dbReference type="GO" id="GO:0003723">
    <property type="term" value="F:RNA binding"/>
    <property type="evidence" value="ECO:0007669"/>
    <property type="project" value="TreeGrafter"/>
</dbReference>
<dbReference type="Gene3D" id="2.40.50.140">
    <property type="entry name" value="Nucleic acid-binding proteins"/>
    <property type="match status" value="1"/>
</dbReference>
<dbReference type="GO" id="GO:0005524">
    <property type="term" value="F:ATP binding"/>
    <property type="evidence" value="ECO:0007669"/>
    <property type="project" value="UniProtKB-UniRule"/>
</dbReference>
<comment type="subunit">
    <text evidence="10">Homodimer.</text>
</comment>
<dbReference type="NCBIfam" id="TIGR00458">
    <property type="entry name" value="aspS_nondisc"/>
    <property type="match status" value="1"/>
</dbReference>
<dbReference type="GO" id="GO:0017101">
    <property type="term" value="C:aminoacyl-tRNA synthetase multienzyme complex"/>
    <property type="evidence" value="ECO:0007669"/>
    <property type="project" value="TreeGrafter"/>
</dbReference>
<dbReference type="EC" id="6.1.1.23" evidence="10"/>
<dbReference type="EMBL" id="BAAADQ010000005">
    <property type="protein sequence ID" value="GAA0540220.1"/>
    <property type="molecule type" value="Genomic_DNA"/>
</dbReference>
<feature type="domain" description="Aminoacyl-transfer RNA synthetases class-II family profile" evidence="12">
    <location>
        <begin position="185"/>
        <end position="477"/>
    </location>
</feature>
<dbReference type="PROSITE" id="PS50862">
    <property type="entry name" value="AA_TRNA_LIGASE_II"/>
    <property type="match status" value="1"/>
</dbReference>
<name>A0AAV3SRP3_9EURY</name>
<comment type="caution">
    <text evidence="13">The sequence shown here is derived from an EMBL/GenBank/DDBJ whole genome shotgun (WGS) entry which is preliminary data.</text>
</comment>
<evidence type="ECO:0000256" key="8">
    <source>
        <dbReference type="ARBA" id="ARBA00022917"/>
    </source>
</evidence>
<feature type="compositionally biased region" description="Basic and acidic residues" evidence="11">
    <location>
        <begin position="1"/>
        <end position="10"/>
    </location>
</feature>
<feature type="binding site" evidence="10">
    <location>
        <position position="262"/>
    </location>
    <ligand>
        <name>L-aspartate</name>
        <dbReference type="ChEBI" id="CHEBI:29991"/>
    </ligand>
</feature>
<evidence type="ECO:0000313" key="13">
    <source>
        <dbReference type="EMBL" id="GAA0540220.1"/>
    </source>
</evidence>
<evidence type="ECO:0000256" key="1">
    <source>
        <dbReference type="ARBA" id="ARBA00004496"/>
    </source>
</evidence>
<evidence type="ECO:0000256" key="9">
    <source>
        <dbReference type="ARBA" id="ARBA00023146"/>
    </source>
</evidence>
<accession>A0AAV3SRP3</accession>
<feature type="binding site" evidence="10">
    <location>
        <begin position="456"/>
        <end position="459"/>
    </location>
    <ligand>
        <name>ATP</name>
        <dbReference type="ChEBI" id="CHEBI:30616"/>
    </ligand>
</feature>
<feature type="compositionally biased region" description="Polar residues" evidence="11">
    <location>
        <begin position="12"/>
        <end position="38"/>
    </location>
</feature>
<protein>
    <recommendedName>
        <fullName evidence="10">Aspartate--tRNA(Asp/Asn) ligase</fullName>
        <ecNumber evidence="10">6.1.1.23</ecNumber>
    </recommendedName>
    <alternativeName>
        <fullName evidence="10">Aspartyl-tRNA synthetase</fullName>
        <shortName evidence="10">AspRS</shortName>
    </alternativeName>
    <alternativeName>
        <fullName evidence="10">Non-discriminating aspartyl-tRNA synthetase</fullName>
        <shortName evidence="10">ND-AspRS</shortName>
    </alternativeName>
</protein>
<dbReference type="SUPFAM" id="SSF50249">
    <property type="entry name" value="Nucleic acid-binding proteins"/>
    <property type="match status" value="1"/>
</dbReference>
<comment type="similarity">
    <text evidence="2 10">Belongs to the class-II aminoacyl-tRNA synthetase family. Type 2 subfamily.</text>
</comment>
<dbReference type="AlphaFoldDB" id="A0AAV3SRP3"/>
<feature type="binding site" evidence="10">
    <location>
        <position position="408"/>
    </location>
    <ligand>
        <name>Mg(2+)</name>
        <dbReference type="ChEBI" id="CHEBI:18420"/>
        <label>3</label>
    </ligand>
</feature>
<evidence type="ECO:0000256" key="10">
    <source>
        <dbReference type="HAMAP-Rule" id="MF_02075"/>
    </source>
</evidence>
<reference evidence="13" key="1">
    <citation type="journal article" date="2014" name="Int. J. Syst. Evol. Microbiol.">
        <title>Complete genome sequence of Corynebacterium casei LMG S-19264T (=DSM 44701T), isolated from a smear-ripened cheese.</title>
        <authorList>
            <consortium name="US DOE Joint Genome Institute (JGI-PGF)"/>
            <person name="Walter F."/>
            <person name="Albersmeier A."/>
            <person name="Kalinowski J."/>
            <person name="Ruckert C."/>
        </authorList>
    </citation>
    <scope>NUCLEOTIDE SEQUENCE</scope>
    <source>
        <strain evidence="13">JCM 14265</strain>
    </source>
</reference>
<dbReference type="PANTHER" id="PTHR43450:SF1">
    <property type="entry name" value="ASPARTATE--TRNA LIGASE, CYTOPLASMIC"/>
    <property type="match status" value="1"/>
</dbReference>
<dbReference type="PRINTS" id="PR01042">
    <property type="entry name" value="TRNASYNTHASP"/>
</dbReference>
<comment type="cofactor">
    <cofactor evidence="10">
        <name>Mg(2+)</name>
        <dbReference type="ChEBI" id="CHEBI:18420"/>
    </cofactor>
    <text evidence="10">Binds 3 Mg(2+) cations per subunit. The strongest magnesium site (Mg1) is bound to the beta- and gamma-phosphates of ATP and four water molecules complete its coordination sphere.</text>
</comment>
<evidence type="ECO:0000256" key="3">
    <source>
        <dbReference type="ARBA" id="ARBA00022490"/>
    </source>
</evidence>
<feature type="region of interest" description="Aspartate" evidence="10">
    <location>
        <begin position="240"/>
        <end position="243"/>
    </location>
</feature>
<evidence type="ECO:0000256" key="5">
    <source>
        <dbReference type="ARBA" id="ARBA00022741"/>
    </source>
</evidence>
<dbReference type="SUPFAM" id="SSF55681">
    <property type="entry name" value="Class II aaRS and biotin synthetases"/>
    <property type="match status" value="1"/>
</dbReference>
<feature type="binding site" evidence="10">
    <location>
        <position position="408"/>
    </location>
    <ligand>
        <name>Mg(2+)</name>
        <dbReference type="ChEBI" id="CHEBI:18420"/>
        <label>2</label>
    </ligand>
</feature>
<evidence type="ECO:0000256" key="4">
    <source>
        <dbReference type="ARBA" id="ARBA00022598"/>
    </source>
</evidence>
<dbReference type="InterPro" id="IPR006195">
    <property type="entry name" value="aa-tRNA-synth_II"/>
</dbReference>
<feature type="site" description="Important for tRNA non-discrimination" evidence="10">
    <location>
        <position position="133"/>
    </location>
</feature>
<keyword evidence="9 10" id="KW-0030">Aminoacyl-tRNA synthetase</keyword>
<evidence type="ECO:0000256" key="2">
    <source>
        <dbReference type="ARBA" id="ARBA00005312"/>
    </source>
</evidence>
<dbReference type="Pfam" id="PF01336">
    <property type="entry name" value="tRNA_anti-codon"/>
    <property type="match status" value="1"/>
</dbReference>
<dbReference type="InterPro" id="IPR004365">
    <property type="entry name" value="NA-bd_OB_tRNA"/>
</dbReference>
<evidence type="ECO:0000313" key="14">
    <source>
        <dbReference type="Proteomes" id="UP001501425"/>
    </source>
</evidence>
<comment type="function">
    <text evidence="10">Aspartyl-tRNA synthetase with relaxed tRNA specificity since it is able to aspartylate not only its cognate tRNA(Asp) but also tRNA(Asn). Reaction proceeds in two steps: L-aspartate is first activated by ATP to form Asp-AMP and then transferred to the acceptor end of tRNA(Asp/Asn).</text>
</comment>
<feature type="binding site" evidence="10">
    <location>
        <position position="408"/>
    </location>
    <ligand>
        <name>ATP</name>
        <dbReference type="ChEBI" id="CHEBI:30616"/>
    </ligand>
</feature>
<reference evidence="13" key="2">
    <citation type="submission" date="2023-12" db="EMBL/GenBank/DDBJ databases">
        <authorList>
            <person name="Sun Q."/>
            <person name="Inoue M."/>
        </authorList>
    </citation>
    <scope>NUCLEOTIDE SEQUENCE</scope>
    <source>
        <strain evidence="13">JCM 14265</strain>
    </source>
</reference>
<dbReference type="NCBIfam" id="NF003483">
    <property type="entry name" value="PRK05159.1"/>
    <property type="match status" value="1"/>
</dbReference>
<feature type="region of interest" description="Disordered" evidence="11">
    <location>
        <begin position="1"/>
        <end position="38"/>
    </location>
</feature>